<dbReference type="Gene3D" id="3.20.20.100">
    <property type="entry name" value="NADP-dependent oxidoreductase domain"/>
    <property type="match status" value="1"/>
</dbReference>
<organism evidence="2 3">
    <name type="scientific">Naumannella cuiyingiana</name>
    <dbReference type="NCBI Taxonomy" id="1347891"/>
    <lineage>
        <taxon>Bacteria</taxon>
        <taxon>Bacillati</taxon>
        <taxon>Actinomycetota</taxon>
        <taxon>Actinomycetes</taxon>
        <taxon>Propionibacteriales</taxon>
        <taxon>Propionibacteriaceae</taxon>
        <taxon>Naumannella</taxon>
    </lineage>
</organism>
<dbReference type="PANTHER" id="PTHR42686">
    <property type="entry name" value="GH17980P-RELATED"/>
    <property type="match status" value="1"/>
</dbReference>
<dbReference type="RefSeq" id="WP_218843889.1">
    <property type="nucleotide sequence ID" value="NZ_JACBZS010000001.1"/>
</dbReference>
<accession>A0A7Z0DBU6</accession>
<feature type="domain" description="NADP-dependent oxidoreductase" evidence="1">
    <location>
        <begin position="15"/>
        <end position="314"/>
    </location>
</feature>
<dbReference type="InterPro" id="IPR044477">
    <property type="entry name" value="FDH-like"/>
</dbReference>
<gene>
    <name evidence="2" type="ORF">GGQ54_003004</name>
</gene>
<reference evidence="2 3" key="1">
    <citation type="submission" date="2020-07" db="EMBL/GenBank/DDBJ databases">
        <title>Sequencing the genomes of 1000 actinobacteria strains.</title>
        <authorList>
            <person name="Klenk H.-P."/>
        </authorList>
    </citation>
    <scope>NUCLEOTIDE SEQUENCE [LARGE SCALE GENOMIC DNA]</scope>
    <source>
        <strain evidence="2 3">DSM 103164</strain>
    </source>
</reference>
<proteinExistence type="predicted"/>
<dbReference type="EMBL" id="JACBZS010000001">
    <property type="protein sequence ID" value="NYI72444.1"/>
    <property type="molecule type" value="Genomic_DNA"/>
</dbReference>
<dbReference type="GO" id="GO:0047834">
    <property type="term" value="F:D-threo-aldose 1-dehydrogenase activity"/>
    <property type="evidence" value="ECO:0007669"/>
    <property type="project" value="UniProtKB-EC"/>
</dbReference>
<dbReference type="SUPFAM" id="SSF51430">
    <property type="entry name" value="NAD(P)-linked oxidoreductase"/>
    <property type="match status" value="1"/>
</dbReference>
<dbReference type="AlphaFoldDB" id="A0A7Z0DBU6"/>
<dbReference type="PANTHER" id="PTHR42686:SF1">
    <property type="entry name" value="GH17980P-RELATED"/>
    <property type="match status" value="1"/>
</dbReference>
<keyword evidence="3" id="KW-1185">Reference proteome</keyword>
<dbReference type="Pfam" id="PF00248">
    <property type="entry name" value="Aldo_ket_red"/>
    <property type="match status" value="1"/>
</dbReference>
<dbReference type="CDD" id="cd19162">
    <property type="entry name" value="AKR_FDH"/>
    <property type="match status" value="1"/>
</dbReference>
<dbReference type="InterPro" id="IPR020471">
    <property type="entry name" value="AKR"/>
</dbReference>
<dbReference type="Proteomes" id="UP000527616">
    <property type="component" value="Unassembled WGS sequence"/>
</dbReference>
<comment type="caution">
    <text evidence="2">The sequence shown here is derived from an EMBL/GenBank/DDBJ whole genome shotgun (WGS) entry which is preliminary data.</text>
</comment>
<keyword evidence="2" id="KW-0560">Oxidoreductase</keyword>
<protein>
    <submittedName>
        <fullName evidence="2">D-threo-aldose 1-dehydrogenase</fullName>
        <ecNumber evidence="2">1.1.1.122</ecNumber>
    </submittedName>
</protein>
<dbReference type="InterPro" id="IPR036812">
    <property type="entry name" value="NAD(P)_OxRdtase_dom_sf"/>
</dbReference>
<dbReference type="EC" id="1.1.1.122" evidence="2"/>
<dbReference type="GO" id="GO:0005829">
    <property type="term" value="C:cytosol"/>
    <property type="evidence" value="ECO:0007669"/>
    <property type="project" value="TreeGrafter"/>
</dbReference>
<name>A0A7Z0DBU6_9ACTN</name>
<sequence length="328" mass="35054">MSGPAERLPALPAFGLGGAGLGNLFRAVTDEAAESTLRTAWDGGVRLFDTAPHYGLGLSERRFGRVLGEHSRSEYLLSTKVGRLLDPVDGPVGDDLANGFDVPASRVRRWDASRDGIRRSLDASRERLGIDEIDLAFLHDPDENDEADGLRVGLPALAGIREDGEVRAVGVGSKSTRTLIDFVAAGDLDVIMMSGRYTLLEQPAAEELLPLCLSRGVAVIAVSVYNSGLLASLRVPEDAPYEYGAAPRELIERARRIAEVCERHGTDLPTAALHFPLRHPAIGSVIVGAASPEQARSNVDRMAATVPDELWPELVAAGLLRAELAGAR</sequence>
<evidence type="ECO:0000259" key="1">
    <source>
        <dbReference type="Pfam" id="PF00248"/>
    </source>
</evidence>
<evidence type="ECO:0000313" key="2">
    <source>
        <dbReference type="EMBL" id="NYI72444.1"/>
    </source>
</evidence>
<evidence type="ECO:0000313" key="3">
    <source>
        <dbReference type="Proteomes" id="UP000527616"/>
    </source>
</evidence>
<dbReference type="InterPro" id="IPR023210">
    <property type="entry name" value="NADP_OxRdtase_dom"/>
</dbReference>